<comment type="caution">
    <text evidence="3">The sequence shown here is derived from an EMBL/GenBank/DDBJ whole genome shotgun (WGS) entry which is preliminary data.</text>
</comment>
<dbReference type="Pfam" id="PF00041">
    <property type="entry name" value="fn3"/>
    <property type="match status" value="9"/>
</dbReference>
<dbReference type="SUPFAM" id="SSF49265">
    <property type="entry name" value="Fibronectin type III"/>
    <property type="match status" value="6"/>
</dbReference>
<accession>A0A934J688</accession>
<dbReference type="RefSeq" id="WP_199019905.1">
    <property type="nucleotide sequence ID" value="NZ_JAELUP010000066.1"/>
</dbReference>
<dbReference type="PANTHER" id="PTHR46708">
    <property type="entry name" value="TENASCIN"/>
    <property type="match status" value="1"/>
</dbReference>
<dbReference type="Pfam" id="PF13540">
    <property type="entry name" value="RCC1_2"/>
    <property type="match status" value="2"/>
</dbReference>
<dbReference type="CDD" id="cd00063">
    <property type="entry name" value="FN3"/>
    <property type="match status" value="11"/>
</dbReference>
<sequence>MDSWRNKQRFLGLYMSAIIIWSGFFTGNTTASASESSQPEGVVFNSTTSTLDVGSEHSLFVHTDGTVRAWGRNNYGQLGNGTRIDSQGLVQVSGLTDVVAVGTGREFSVALKQDGTVWAWGMDYFGFSNGTTFKTEVPIQITGLTDVVAIAVADEHTLALKQDGTVWAWGFNDWGQLGIGNTTSSSTPVQVTGLTDVKQIATGRTCSMAIKQDGTVWAWGSGLLSGNGELIHQYAPVQVINISDVVDIAVGTLIAFAVKQDGTVWAWGASQHGQFGNDGDLSISLLPVQVSNISGVVKVSAGHDHVLALKQDGTLWSWGRNKEGQLGHGTLTNSESPSQVLGISNVQSFATGPKQSAAITQDRNFWAWGSDVASLYAERNVYQATPTALSGWLTSTEGPTAPDSLSVTDFDHTSVSLSWGASTSSVPIYEYDIYIGSNLVGTTNQTYTTIDKLDDSTSYSFFVRARDIVGNRSVGSNVVTATTSEMNPTISLTVTNRTSTSVELSWSSTNYWKYSEILVDDTLLTTVEEPVKKYTVTGLSENSTYTFKIRQKHWDRSLVAVSDRVSSSTDVVPPTAPQHLNVTDRTTSSINIAWTGSTDNVGVNQYNIYNDGSLFASVAGTETSYQLAGLEANQPYLLSVKALDKAGNLSVSSNIVRTGTDLIPPTRPESLTVTNRAETSIALSWKESTDNRQVASYEIYNGESLLAVVPARLTKYVLTDLETNTMYNLTVRAVDPSGNVSLPSNSVFVSTDVVAPTAPSSLTAIGWGPTSITLAWTASIDNVGVTGYEVYRGNILLGVVAGNITQYTVEGLNGNSMHTFTVKARDAAGNVSAASQSIVASTDATPPSAPSSLSVTNRTKTSVSLSWTAATDNIGVASYHIYNNGSVIAEVPGTATSYTLTGLSENTMFTLTIKAKDAAGNISAASNVVSVSTDIETPSSPGPLTIVSRTETSIAFSWLPSTDNVEVLKYEIYNGNVLMSTVNGSLTSHTLTGLIPNTIYTIGVKALDAAGNRSEFSNQLSVSTDITSPTVPGSLHATNRTSTSIALAWTASTDNVAVSNYNIYMGSTLVGTVAGGVTTFIVTGLQTNSSFVFTVKAQDAAGNLSLASNSLTASTDIVAPTPPGSLSVTDRTATSISLVWTAATDNIGVVEYVIYDGENQLVSLPGIQTNYVLTGLSLNTMHKLTVKAKDAAGNVSEASNIVMASTDVIAPAPPSVLSITNRTETSITLSWVAALDNVGVTGYQIYNGTTLVGRVEGTATSYTVTGLNVNTTYSFRVKAKDEAGNESEWSREIVASTDVTLPTTPTRFGVVKRNSDVMELQWDAASDNIGVTEYIIYLGDTLLGTTDANTTHYVVPNLPVNTTHVLVVRAKDAAGNLSLPSRAIRFIKPSGQIKYHYDSRGRLQRIELPGGKMIEIQVDDNGNTLSIAI</sequence>
<dbReference type="InterPro" id="IPR000408">
    <property type="entry name" value="Reg_chr_condens"/>
</dbReference>
<dbReference type="InterPro" id="IPR003961">
    <property type="entry name" value="FN3_dom"/>
</dbReference>
<dbReference type="SMART" id="SM00060">
    <property type="entry name" value="FN3"/>
    <property type="match status" value="11"/>
</dbReference>
<feature type="domain" description="Fibronectin type-III" evidence="2">
    <location>
        <begin position="1304"/>
        <end position="1391"/>
    </location>
</feature>
<dbReference type="EMBL" id="JAELUP010000066">
    <property type="protein sequence ID" value="MBJ6362358.1"/>
    <property type="molecule type" value="Genomic_DNA"/>
</dbReference>
<name>A0A934J688_9BACL</name>
<organism evidence="3 4">
    <name type="scientific">Paenibacillus roseus</name>
    <dbReference type="NCBI Taxonomy" id="2798579"/>
    <lineage>
        <taxon>Bacteria</taxon>
        <taxon>Bacillati</taxon>
        <taxon>Bacillota</taxon>
        <taxon>Bacilli</taxon>
        <taxon>Bacillales</taxon>
        <taxon>Paenibacillaceae</taxon>
        <taxon>Paenibacillus</taxon>
    </lineage>
</organism>
<protein>
    <submittedName>
        <fullName evidence="3">Fibronectin type III domain-containing protein</fullName>
    </submittedName>
</protein>
<feature type="domain" description="Fibronectin type-III" evidence="2">
    <location>
        <begin position="1122"/>
        <end position="1209"/>
    </location>
</feature>
<feature type="domain" description="Fibronectin type-III" evidence="2">
    <location>
        <begin position="1031"/>
        <end position="1118"/>
    </location>
</feature>
<feature type="domain" description="Fibronectin type-III" evidence="2">
    <location>
        <begin position="755"/>
        <end position="848"/>
    </location>
</feature>
<feature type="domain" description="Fibronectin type-III" evidence="2">
    <location>
        <begin position="940"/>
        <end position="1027"/>
    </location>
</feature>
<keyword evidence="4" id="KW-1185">Reference proteome</keyword>
<dbReference type="Gene3D" id="2.60.40.10">
    <property type="entry name" value="Immunoglobulins"/>
    <property type="match status" value="11"/>
</dbReference>
<dbReference type="Gene3D" id="2.130.10.30">
    <property type="entry name" value="Regulator of chromosome condensation 1/beta-lactamase-inhibitor protein II"/>
    <property type="match status" value="2"/>
</dbReference>
<dbReference type="PROSITE" id="PS50012">
    <property type="entry name" value="RCC1_3"/>
    <property type="match status" value="6"/>
</dbReference>
<feature type="domain" description="Fibronectin type-III" evidence="2">
    <location>
        <begin position="401"/>
        <end position="486"/>
    </location>
</feature>
<feature type="domain" description="Fibronectin type-III" evidence="2">
    <location>
        <begin position="1213"/>
        <end position="1300"/>
    </location>
</feature>
<dbReference type="InterPro" id="IPR058923">
    <property type="entry name" value="RCC1-like_dom"/>
</dbReference>
<feature type="domain" description="Fibronectin type-III" evidence="2">
    <location>
        <begin position="667"/>
        <end position="754"/>
    </location>
</feature>
<proteinExistence type="predicted"/>
<evidence type="ECO:0000259" key="2">
    <source>
        <dbReference type="PROSITE" id="PS50853"/>
    </source>
</evidence>
<dbReference type="PANTHER" id="PTHR46708:SF2">
    <property type="entry name" value="FIBRONECTIN TYPE-III DOMAIN-CONTAINING PROTEIN"/>
    <property type="match status" value="1"/>
</dbReference>
<feature type="domain" description="Fibronectin type-III" evidence="2">
    <location>
        <begin position="488"/>
        <end position="575"/>
    </location>
</feature>
<gene>
    <name evidence="3" type="ORF">JFN88_13880</name>
</gene>
<dbReference type="PRINTS" id="PR00633">
    <property type="entry name" value="RCCNDNSATION"/>
</dbReference>
<reference evidence="3" key="1">
    <citation type="submission" date="2020-12" db="EMBL/GenBank/DDBJ databases">
        <authorList>
            <person name="Huq M.A."/>
        </authorList>
    </citation>
    <scope>NUCLEOTIDE SEQUENCE</scope>
    <source>
        <strain evidence="3">MAHUQ-46</strain>
    </source>
</reference>
<evidence type="ECO:0000256" key="1">
    <source>
        <dbReference type="ARBA" id="ARBA00022737"/>
    </source>
</evidence>
<dbReference type="InterPro" id="IPR009091">
    <property type="entry name" value="RCC1/BLIP-II"/>
</dbReference>
<dbReference type="SUPFAM" id="SSF50985">
    <property type="entry name" value="RCC1/BLIP-II"/>
    <property type="match status" value="1"/>
</dbReference>
<dbReference type="InterPro" id="IPR036116">
    <property type="entry name" value="FN3_sf"/>
</dbReference>
<dbReference type="InterPro" id="IPR013783">
    <property type="entry name" value="Ig-like_fold"/>
</dbReference>
<dbReference type="Pfam" id="PF25390">
    <property type="entry name" value="WD40_RLD"/>
    <property type="match status" value="1"/>
</dbReference>
<evidence type="ECO:0000313" key="3">
    <source>
        <dbReference type="EMBL" id="MBJ6362358.1"/>
    </source>
</evidence>
<feature type="domain" description="Fibronectin type-III" evidence="2">
    <location>
        <begin position="576"/>
        <end position="666"/>
    </location>
</feature>
<evidence type="ECO:0000313" key="4">
    <source>
        <dbReference type="Proteomes" id="UP000640274"/>
    </source>
</evidence>
<feature type="domain" description="Fibronectin type-III" evidence="2">
    <location>
        <begin position="849"/>
        <end position="936"/>
    </location>
</feature>
<dbReference type="Proteomes" id="UP000640274">
    <property type="component" value="Unassembled WGS sequence"/>
</dbReference>
<dbReference type="PROSITE" id="PS50853">
    <property type="entry name" value="FN3"/>
    <property type="match status" value="11"/>
</dbReference>
<keyword evidence="1" id="KW-0677">Repeat</keyword>
<dbReference type="InterPro" id="IPR050991">
    <property type="entry name" value="ECM_Regulatory_Proteins"/>
</dbReference>